<dbReference type="KEGG" id="ahm:TL08_19790"/>
<sequence>MTAQPSKNEISTKSESITANAASRQPMCDEPTFVRILAETVADEAPRLFAVVQEYGERVDARIAAWGFAFPDHTELVSTDRTCRMVLDKPENALRGFRNHADHISARIIWHDPTMATALNDDDESSQESG</sequence>
<gene>
    <name evidence="2" type="ORF">TL08_19790</name>
</gene>
<dbReference type="AlphaFoldDB" id="A0AAC9HSX3"/>
<keyword evidence="3" id="KW-1185">Reference proteome</keyword>
<dbReference type="EMBL" id="CP014859">
    <property type="protein sequence ID" value="AOS64749.1"/>
    <property type="molecule type" value="Genomic_DNA"/>
</dbReference>
<evidence type="ECO:0000256" key="1">
    <source>
        <dbReference type="SAM" id="MobiDB-lite"/>
    </source>
</evidence>
<reference evidence="3" key="1">
    <citation type="submission" date="2016-03" db="EMBL/GenBank/DDBJ databases">
        <title>Complete genome sequence of the type strain Actinoalloteichus hymeniacidonis DSM 45092.</title>
        <authorList>
            <person name="Schaffert L."/>
            <person name="Albersmeier A."/>
            <person name="Winkler A."/>
            <person name="Kalinowski J."/>
            <person name="Zotchev S."/>
            <person name="Ruckert C."/>
        </authorList>
    </citation>
    <scope>NUCLEOTIDE SEQUENCE [LARGE SCALE GENOMIC DNA]</scope>
    <source>
        <strain evidence="3">HPA177(T) (DSM 45092(T))</strain>
    </source>
</reference>
<dbReference type="Proteomes" id="UP000095210">
    <property type="component" value="Chromosome"/>
</dbReference>
<accession>A0AAC9HSX3</accession>
<protein>
    <submittedName>
        <fullName evidence="2">Uncharacterized protein</fullName>
    </submittedName>
</protein>
<evidence type="ECO:0000313" key="3">
    <source>
        <dbReference type="Proteomes" id="UP000095210"/>
    </source>
</evidence>
<feature type="compositionally biased region" description="Polar residues" evidence="1">
    <location>
        <begin position="1"/>
        <end position="23"/>
    </location>
</feature>
<evidence type="ECO:0000313" key="2">
    <source>
        <dbReference type="EMBL" id="AOS64749.1"/>
    </source>
</evidence>
<proteinExistence type="predicted"/>
<feature type="region of interest" description="Disordered" evidence="1">
    <location>
        <begin position="1"/>
        <end position="26"/>
    </location>
</feature>
<dbReference type="RefSeq" id="WP_236750338.1">
    <property type="nucleotide sequence ID" value="NZ_CP014859.1"/>
</dbReference>
<organism evidence="2 3">
    <name type="scientific">Actinoalloteichus hymeniacidonis</name>
    <dbReference type="NCBI Taxonomy" id="340345"/>
    <lineage>
        <taxon>Bacteria</taxon>
        <taxon>Bacillati</taxon>
        <taxon>Actinomycetota</taxon>
        <taxon>Actinomycetes</taxon>
        <taxon>Pseudonocardiales</taxon>
        <taxon>Pseudonocardiaceae</taxon>
        <taxon>Actinoalloteichus</taxon>
    </lineage>
</organism>
<name>A0AAC9HSX3_9PSEU</name>